<dbReference type="InterPro" id="IPR006785">
    <property type="entry name" value="Pex14_N"/>
</dbReference>
<dbReference type="InterPro" id="IPR036388">
    <property type="entry name" value="WH-like_DNA-bd_sf"/>
</dbReference>
<keyword evidence="6 10" id="KW-0576">Peroxisome</keyword>
<feature type="region of interest" description="Disordered" evidence="11">
    <location>
        <begin position="1"/>
        <end position="52"/>
    </location>
</feature>
<dbReference type="AlphaFoldDB" id="A0A409VNG3"/>
<comment type="similarity">
    <text evidence="1 10">Belongs to the peroxin-14 family.</text>
</comment>
<evidence type="ECO:0000256" key="11">
    <source>
        <dbReference type="SAM" id="MobiDB-lite"/>
    </source>
</evidence>
<evidence type="ECO:0000256" key="4">
    <source>
        <dbReference type="ARBA" id="ARBA00023010"/>
    </source>
</evidence>
<dbReference type="Gene3D" id="1.10.10.10">
    <property type="entry name" value="Winged helix-like DNA-binding domain superfamily/Winged helix DNA-binding domain"/>
    <property type="match status" value="1"/>
</dbReference>
<dbReference type="GO" id="GO:0016560">
    <property type="term" value="P:protein import into peroxisome matrix, docking"/>
    <property type="evidence" value="ECO:0007669"/>
    <property type="project" value="UniProtKB-UniRule"/>
</dbReference>
<evidence type="ECO:0000256" key="9">
    <source>
        <dbReference type="ARBA" id="ARBA00046271"/>
    </source>
</evidence>
<dbReference type="InParanoid" id="A0A409VNG3"/>
<dbReference type="Proteomes" id="UP000284706">
    <property type="component" value="Unassembled WGS sequence"/>
</dbReference>
<keyword evidence="5 10" id="KW-0472">Membrane</keyword>
<evidence type="ECO:0000256" key="1">
    <source>
        <dbReference type="ARBA" id="ARBA00005443"/>
    </source>
</evidence>
<gene>
    <name evidence="13" type="ORF">CVT26_007068</name>
</gene>
<evidence type="ECO:0000259" key="12">
    <source>
        <dbReference type="Pfam" id="PF04695"/>
    </source>
</evidence>
<dbReference type="GO" id="GO:0005102">
    <property type="term" value="F:signaling receptor binding"/>
    <property type="evidence" value="ECO:0007669"/>
    <property type="project" value="TreeGrafter"/>
</dbReference>
<keyword evidence="2 10" id="KW-0813">Transport</keyword>
<evidence type="ECO:0000256" key="6">
    <source>
        <dbReference type="ARBA" id="ARBA00023140"/>
    </source>
</evidence>
<keyword evidence="4" id="KW-0811">Translocation</keyword>
<comment type="function">
    <text evidence="10">Component of the PEX13-PEX14 docking complex, a translocon channel that specifically mediates the import of peroxisomal cargo proteins bound to PEX5 receptor. The PEX13-PEX14 docking complex forms a large import pore which can be opened to a diameter of about 9 nm. Mechanistically, PEX5 receptor along with cargo proteins associates with the PEX14 subunit of the PEX13-PEX14 docking complex in the cytosol, leading to the insertion of the receptor into the organelle membrane with the concomitant translocation of the cargo into the peroxisome matrix.</text>
</comment>
<keyword evidence="14" id="KW-1185">Reference proteome</keyword>
<feature type="compositionally biased region" description="Polar residues" evidence="11">
    <location>
        <begin position="10"/>
        <end position="27"/>
    </location>
</feature>
<dbReference type="OrthoDB" id="441517at2759"/>
<evidence type="ECO:0000256" key="7">
    <source>
        <dbReference type="ARBA" id="ARBA00029502"/>
    </source>
</evidence>
<accession>A0A409VNG3</accession>
<proteinExistence type="inferred from homology"/>
<sequence>MSDVNKDDSTPQLQQSSKDENSMNQSPVEHPPAAEPTSQSSPQSQAADRAELLARARTFLASPQVQHQDIAAKRAFLTDKGLQESEIDELLRSQPRSPPAIPPRAYPQPPPSSLPVLLLGLARLFSWLAGGAAILTLIYHRILLPRIAQTSLARHTLRSHHLALLRRLTTSLSSLKEQQSESFSVLPRPDPFKESKPFSACTSLSEALKLLQENSEEVDITQLPAVTVLRCGLNDLSKERSGEYPTTEDLFRYLESQLPWLLSEDGLSYENQLWDTLSTCQSFQKVTPEGAPSGSADATAISHWKYVPPLTSEPSILVKSMEDLSSALPRDMKSRKSPFQHTLQSLSDFTGYISTQVYLPFRPSSIGRGLTSTNGQSTAEEELRKEIRALKGLVLNRRSFMPSVARATLSSSATSVS</sequence>
<comment type="caution">
    <text evidence="13">The sequence shown here is derived from an EMBL/GenBank/DDBJ whole genome shotgun (WGS) entry which is preliminary data.</text>
</comment>
<dbReference type="GO" id="GO:0005778">
    <property type="term" value="C:peroxisomal membrane"/>
    <property type="evidence" value="ECO:0007669"/>
    <property type="project" value="UniProtKB-SubCell"/>
</dbReference>
<evidence type="ECO:0000256" key="8">
    <source>
        <dbReference type="ARBA" id="ARBA00029691"/>
    </source>
</evidence>
<protein>
    <recommendedName>
        <fullName evidence="7 10">Peroxisomal membrane protein PEX14</fullName>
    </recommendedName>
    <alternativeName>
        <fullName evidence="8 10">Peroxin-14</fullName>
    </alternativeName>
</protein>
<evidence type="ECO:0000256" key="10">
    <source>
        <dbReference type="RuleBase" id="RU367032"/>
    </source>
</evidence>
<feature type="domain" description="Peroxisome membrane anchor protein Pex14p N-terminal" evidence="12">
    <location>
        <begin position="48"/>
        <end position="92"/>
    </location>
</feature>
<evidence type="ECO:0000256" key="5">
    <source>
        <dbReference type="ARBA" id="ARBA00023136"/>
    </source>
</evidence>
<evidence type="ECO:0000256" key="2">
    <source>
        <dbReference type="ARBA" id="ARBA00022448"/>
    </source>
</evidence>
<name>A0A409VNG3_9AGAR</name>
<feature type="compositionally biased region" description="Low complexity" evidence="11">
    <location>
        <begin position="35"/>
        <end position="47"/>
    </location>
</feature>
<dbReference type="InterPro" id="IPR025655">
    <property type="entry name" value="PEX14"/>
</dbReference>
<evidence type="ECO:0000313" key="14">
    <source>
        <dbReference type="Proteomes" id="UP000284706"/>
    </source>
</evidence>
<organism evidence="13 14">
    <name type="scientific">Gymnopilus dilepis</name>
    <dbReference type="NCBI Taxonomy" id="231916"/>
    <lineage>
        <taxon>Eukaryota</taxon>
        <taxon>Fungi</taxon>
        <taxon>Dikarya</taxon>
        <taxon>Basidiomycota</taxon>
        <taxon>Agaricomycotina</taxon>
        <taxon>Agaricomycetes</taxon>
        <taxon>Agaricomycetidae</taxon>
        <taxon>Agaricales</taxon>
        <taxon>Agaricineae</taxon>
        <taxon>Hymenogastraceae</taxon>
        <taxon>Gymnopilus</taxon>
    </lineage>
</organism>
<evidence type="ECO:0000313" key="13">
    <source>
        <dbReference type="EMBL" id="PPQ67821.1"/>
    </source>
</evidence>
<dbReference type="GO" id="GO:1990429">
    <property type="term" value="C:peroxisomal importomer complex"/>
    <property type="evidence" value="ECO:0007669"/>
    <property type="project" value="TreeGrafter"/>
</dbReference>
<dbReference type="EMBL" id="NHYE01005607">
    <property type="protein sequence ID" value="PPQ67821.1"/>
    <property type="molecule type" value="Genomic_DNA"/>
</dbReference>
<dbReference type="Pfam" id="PF04695">
    <property type="entry name" value="Pex14_N"/>
    <property type="match status" value="1"/>
</dbReference>
<evidence type="ECO:0000256" key="3">
    <source>
        <dbReference type="ARBA" id="ARBA00022927"/>
    </source>
</evidence>
<dbReference type="PANTHER" id="PTHR23058">
    <property type="entry name" value="PEROXISOMAL MEMBRANE PROTEIN PEX14"/>
    <property type="match status" value="1"/>
</dbReference>
<dbReference type="STRING" id="231916.A0A409VNG3"/>
<dbReference type="PANTHER" id="PTHR23058:SF0">
    <property type="entry name" value="PEROXISOMAL MEMBRANE PROTEIN PEX14"/>
    <property type="match status" value="1"/>
</dbReference>
<comment type="subcellular location">
    <subcellularLocation>
        <location evidence="9 10">Peroxisome membrane</location>
    </subcellularLocation>
</comment>
<reference evidence="13 14" key="1">
    <citation type="journal article" date="2018" name="Evol. Lett.">
        <title>Horizontal gene cluster transfer increased hallucinogenic mushroom diversity.</title>
        <authorList>
            <person name="Reynolds H.T."/>
            <person name="Vijayakumar V."/>
            <person name="Gluck-Thaler E."/>
            <person name="Korotkin H.B."/>
            <person name="Matheny P.B."/>
            <person name="Slot J.C."/>
        </authorList>
    </citation>
    <scope>NUCLEOTIDE SEQUENCE [LARGE SCALE GENOMIC DNA]</scope>
    <source>
        <strain evidence="13 14">SRW20</strain>
    </source>
</reference>
<keyword evidence="3 10" id="KW-0653">Protein transport</keyword>